<evidence type="ECO:0000256" key="3">
    <source>
        <dbReference type="ARBA" id="ARBA00022729"/>
    </source>
</evidence>
<dbReference type="EMBL" id="JAPOHA010000002">
    <property type="protein sequence ID" value="MCY1713121.1"/>
    <property type="molecule type" value="Genomic_DNA"/>
</dbReference>
<accession>A0ABT4BQE3</accession>
<dbReference type="PANTHER" id="PTHR46847:SF1">
    <property type="entry name" value="D-ALLOSE-BINDING PERIPLASMIC PROTEIN-RELATED"/>
    <property type="match status" value="1"/>
</dbReference>
<dbReference type="Proteomes" id="UP001082703">
    <property type="component" value="Unassembled WGS sequence"/>
</dbReference>
<comment type="subcellular location">
    <subcellularLocation>
        <location evidence="1">Cell envelope</location>
    </subcellularLocation>
</comment>
<organism evidence="7 8">
    <name type="scientific">Caproiciproducens galactitolivorans</name>
    <dbReference type="NCBI Taxonomy" id="642589"/>
    <lineage>
        <taxon>Bacteria</taxon>
        <taxon>Bacillati</taxon>
        <taxon>Bacillota</taxon>
        <taxon>Clostridia</taxon>
        <taxon>Eubacteriales</taxon>
        <taxon>Acutalibacteraceae</taxon>
        <taxon>Caproiciproducens</taxon>
    </lineage>
</organism>
<gene>
    <name evidence="7" type="ORF">OUY18_02480</name>
</gene>
<evidence type="ECO:0000259" key="6">
    <source>
        <dbReference type="Pfam" id="PF13407"/>
    </source>
</evidence>
<dbReference type="SUPFAM" id="SSF53822">
    <property type="entry name" value="Periplasmic binding protein-like I"/>
    <property type="match status" value="1"/>
</dbReference>
<feature type="compositionally biased region" description="Low complexity" evidence="4">
    <location>
        <begin position="31"/>
        <end position="50"/>
    </location>
</feature>
<dbReference type="PANTHER" id="PTHR46847">
    <property type="entry name" value="D-ALLOSE-BINDING PERIPLASMIC PROTEIN-RELATED"/>
    <property type="match status" value="1"/>
</dbReference>
<evidence type="ECO:0000256" key="1">
    <source>
        <dbReference type="ARBA" id="ARBA00004196"/>
    </source>
</evidence>
<name>A0ABT4BQE3_9FIRM</name>
<evidence type="ECO:0000313" key="8">
    <source>
        <dbReference type="Proteomes" id="UP001082703"/>
    </source>
</evidence>
<dbReference type="InterPro" id="IPR025997">
    <property type="entry name" value="SBP_2_dom"/>
</dbReference>
<comment type="caution">
    <text evidence="7">The sequence shown here is derived from an EMBL/GenBank/DDBJ whole genome shotgun (WGS) entry which is preliminary data.</text>
</comment>
<feature type="region of interest" description="Disordered" evidence="4">
    <location>
        <begin position="31"/>
        <end position="51"/>
    </location>
</feature>
<sequence>MKTRIRNVLFASLLVLATAVTGCTKAENINSGNSNAAAGNTTASAQSSAGENTAGKKNINIVFLEGTDSNSWRTQCENTMQKLADDYQSQGIVAKYKLMVANNDATTQIQQMEQAIQDKVDLILINPVTTTGLSATIDKAVAQKILVMSVDQHISHPNVISVTNDQYKWAKIQADWLVKQLGGKGRIYRMDAIKGAPASDVRAKAFEDVLSQNPGIKTIAHDYGMWDEGKGKQIMTQWLATDSNYDGVLCQDGNAVGILEAIETAKLPYPKAITSDEYIQYLKKWKSINDAHPDNPLHAIIVENPPSIGALAMKIGVRLVQGDTLKDGALASDPSDPGHKNALFYNPTVVITNDNMEQYYEKYKNADDSAYIDTDMTDDLVNTYFK</sequence>
<dbReference type="InterPro" id="IPR028082">
    <property type="entry name" value="Peripla_BP_I"/>
</dbReference>
<feature type="chain" id="PRO_5045642882" evidence="5">
    <location>
        <begin position="27"/>
        <end position="386"/>
    </location>
</feature>
<evidence type="ECO:0000256" key="2">
    <source>
        <dbReference type="ARBA" id="ARBA00007639"/>
    </source>
</evidence>
<dbReference type="Gene3D" id="3.40.50.2300">
    <property type="match status" value="2"/>
</dbReference>
<comment type="similarity">
    <text evidence="2">Belongs to the bacterial solute-binding protein 2 family.</text>
</comment>
<feature type="domain" description="Periplasmic binding protein" evidence="6">
    <location>
        <begin position="66"/>
        <end position="323"/>
    </location>
</feature>
<keyword evidence="3 5" id="KW-0732">Signal</keyword>
<feature type="signal peptide" evidence="5">
    <location>
        <begin position="1"/>
        <end position="26"/>
    </location>
</feature>
<evidence type="ECO:0000256" key="5">
    <source>
        <dbReference type="SAM" id="SignalP"/>
    </source>
</evidence>
<dbReference type="RefSeq" id="WP_268057120.1">
    <property type="nucleotide sequence ID" value="NZ_JAPOHA010000002.1"/>
</dbReference>
<dbReference type="PROSITE" id="PS51257">
    <property type="entry name" value="PROKAR_LIPOPROTEIN"/>
    <property type="match status" value="1"/>
</dbReference>
<dbReference type="Pfam" id="PF13407">
    <property type="entry name" value="Peripla_BP_4"/>
    <property type="match status" value="1"/>
</dbReference>
<evidence type="ECO:0000256" key="4">
    <source>
        <dbReference type="SAM" id="MobiDB-lite"/>
    </source>
</evidence>
<reference evidence="7 8" key="1">
    <citation type="submission" date="2022-11" db="EMBL/GenBank/DDBJ databases">
        <authorList>
            <person name="Caiyu Z."/>
        </authorList>
    </citation>
    <scope>NUCLEOTIDE SEQUENCE [LARGE SCALE GENOMIC DNA]</scope>
    <source>
        <strain evidence="7 8">YR-4</strain>
    </source>
</reference>
<keyword evidence="8" id="KW-1185">Reference proteome</keyword>
<evidence type="ECO:0000313" key="7">
    <source>
        <dbReference type="EMBL" id="MCY1713121.1"/>
    </source>
</evidence>
<protein>
    <submittedName>
        <fullName evidence="7">Substrate-binding domain-containing protein</fullName>
    </submittedName>
</protein>
<proteinExistence type="inferred from homology"/>